<dbReference type="GeneID" id="36399596"/>
<reference evidence="2" key="1">
    <citation type="submission" date="2014-09" db="EMBL/GenBank/DDBJ databases">
        <authorList>
            <person name="Sharma Rahul"/>
            <person name="Thines Marco"/>
        </authorList>
    </citation>
    <scope>NUCLEOTIDE SEQUENCE [LARGE SCALE GENOMIC DNA]</scope>
</reference>
<keyword evidence="1" id="KW-0067">ATP-binding</keyword>
<evidence type="ECO:0000313" key="1">
    <source>
        <dbReference type="EMBL" id="CEG37080.1"/>
    </source>
</evidence>
<protein>
    <submittedName>
        <fullName evidence="1">Atp-binding cassette superfamily</fullName>
    </submittedName>
</protein>
<evidence type="ECO:0000313" key="2">
    <source>
        <dbReference type="Proteomes" id="UP000054928"/>
    </source>
</evidence>
<proteinExistence type="predicted"/>
<organism evidence="1 2">
    <name type="scientific">Plasmopara halstedii</name>
    <name type="common">Downy mildew of sunflower</name>
    <dbReference type="NCBI Taxonomy" id="4781"/>
    <lineage>
        <taxon>Eukaryota</taxon>
        <taxon>Sar</taxon>
        <taxon>Stramenopiles</taxon>
        <taxon>Oomycota</taxon>
        <taxon>Peronosporomycetes</taxon>
        <taxon>Peronosporales</taxon>
        <taxon>Peronosporaceae</taxon>
        <taxon>Plasmopara</taxon>
    </lineage>
</organism>
<dbReference type="Proteomes" id="UP000054928">
    <property type="component" value="Unassembled WGS sequence"/>
</dbReference>
<name>A0A0P1A9L0_PLAHL</name>
<dbReference type="RefSeq" id="XP_024573449.1">
    <property type="nucleotide sequence ID" value="XM_024722366.1"/>
</dbReference>
<dbReference type="AlphaFoldDB" id="A0A0P1A9L0"/>
<keyword evidence="1" id="KW-0547">Nucleotide-binding</keyword>
<dbReference type="EMBL" id="CCYD01000261">
    <property type="protein sequence ID" value="CEG37080.1"/>
    <property type="molecule type" value="Genomic_DNA"/>
</dbReference>
<keyword evidence="2" id="KW-1185">Reference proteome</keyword>
<dbReference type="GO" id="GO:0005524">
    <property type="term" value="F:ATP binding"/>
    <property type="evidence" value="ECO:0007669"/>
    <property type="project" value="UniProtKB-KW"/>
</dbReference>
<accession>A0A0P1A9L0</accession>
<sequence length="109" mass="12823">MELTTHTKKHESNILKYWHRGIYKCYTGGTIIKLHPECFLELQMIAVERVNEYMDLESEEHAMKAYSRSEMSKLPNMWTSAGHIVFKDLTLTYGPLLAYFPLNGLRRRV</sequence>